<keyword evidence="3" id="KW-0560">Oxidoreductase</keyword>
<dbReference type="PANTHER" id="PTHR13887">
    <property type="entry name" value="GLUTATHIONE S-TRANSFERASE KAPPA"/>
    <property type="match status" value="1"/>
</dbReference>
<keyword evidence="4" id="KW-1015">Disulfide bond</keyword>
<gene>
    <name evidence="8" type="ORF">A3A77_02045</name>
</gene>
<dbReference type="AlphaFoldDB" id="A0A1G1VG32"/>
<dbReference type="InterPro" id="IPR036249">
    <property type="entry name" value="Thioredoxin-like_sf"/>
</dbReference>
<evidence type="ECO:0000313" key="9">
    <source>
        <dbReference type="Proteomes" id="UP000178659"/>
    </source>
</evidence>
<dbReference type="EMBL" id="MHCC01000001">
    <property type="protein sequence ID" value="OGY14236.1"/>
    <property type="molecule type" value="Genomic_DNA"/>
</dbReference>
<dbReference type="Pfam" id="PF13462">
    <property type="entry name" value="Thioredoxin_4"/>
    <property type="match status" value="1"/>
</dbReference>
<evidence type="ECO:0000313" key="8">
    <source>
        <dbReference type="EMBL" id="OGY14236.1"/>
    </source>
</evidence>
<dbReference type="InterPro" id="IPR012336">
    <property type="entry name" value="Thioredoxin-like_fold"/>
</dbReference>
<evidence type="ECO:0000256" key="5">
    <source>
        <dbReference type="ARBA" id="ARBA00023284"/>
    </source>
</evidence>
<dbReference type="Gene3D" id="3.40.30.10">
    <property type="entry name" value="Glutaredoxin"/>
    <property type="match status" value="1"/>
</dbReference>
<evidence type="ECO:0000256" key="6">
    <source>
        <dbReference type="SAM" id="Phobius"/>
    </source>
</evidence>
<dbReference type="SUPFAM" id="SSF52833">
    <property type="entry name" value="Thioredoxin-like"/>
    <property type="match status" value="1"/>
</dbReference>
<name>A0A1G1VG32_9BACT</name>
<evidence type="ECO:0000256" key="4">
    <source>
        <dbReference type="ARBA" id="ARBA00023157"/>
    </source>
</evidence>
<accession>A0A1G1VG32</accession>
<keyword evidence="5" id="KW-0676">Redox-active center</keyword>
<sequence>MNNTVKSILIPVGIAGVLVGTFFLGVLWQRVQYLENKNGGDVAGANAANPPARPSIPSPIKADTLNLPPITNKDHIKGSKDAKLTWIEYSDLECPFCKQMHPVLQKMLADYDGKVRWVYRHFPLDSLHSKARPEAAAAECASQLGGEDVFWSYIDKVFEVTPANNGLDASQLPKIAIELGLNKTAFQKCLDSGATTQKVKEDSDGGLEAQVNGTPANFLLDERGNAWVISGAVSSLTVAQLMEAALK</sequence>
<keyword evidence="6" id="KW-1133">Transmembrane helix</keyword>
<keyword evidence="6" id="KW-0812">Transmembrane</keyword>
<dbReference type="GO" id="GO:0016491">
    <property type="term" value="F:oxidoreductase activity"/>
    <property type="evidence" value="ECO:0007669"/>
    <property type="project" value="UniProtKB-KW"/>
</dbReference>
<comment type="similarity">
    <text evidence="1">Belongs to the thioredoxin family. DsbA subfamily.</text>
</comment>
<feature type="transmembrane region" description="Helical" evidence="6">
    <location>
        <begin position="7"/>
        <end position="28"/>
    </location>
</feature>
<comment type="caution">
    <text evidence="8">The sequence shown here is derived from an EMBL/GenBank/DDBJ whole genome shotgun (WGS) entry which is preliminary data.</text>
</comment>
<dbReference type="InterPro" id="IPR013766">
    <property type="entry name" value="Thioredoxin_domain"/>
</dbReference>
<keyword evidence="6" id="KW-0472">Membrane</keyword>
<evidence type="ECO:0000256" key="2">
    <source>
        <dbReference type="ARBA" id="ARBA00022729"/>
    </source>
</evidence>
<protein>
    <recommendedName>
        <fullName evidence="7">Thioredoxin domain-containing protein</fullName>
    </recommendedName>
</protein>
<feature type="domain" description="Thioredoxin" evidence="7">
    <location>
        <begin position="41"/>
        <end position="247"/>
    </location>
</feature>
<keyword evidence="2" id="KW-0732">Signal</keyword>
<dbReference type="Proteomes" id="UP000178659">
    <property type="component" value="Unassembled WGS sequence"/>
</dbReference>
<dbReference type="PROSITE" id="PS51352">
    <property type="entry name" value="THIOREDOXIN_2"/>
    <property type="match status" value="1"/>
</dbReference>
<proteinExistence type="inferred from homology"/>
<organism evidence="8 9">
    <name type="scientific">Candidatus Blackburnbacteria bacterium RIFCSPLOWO2_01_FULL_40_20</name>
    <dbReference type="NCBI Taxonomy" id="1797519"/>
    <lineage>
        <taxon>Bacteria</taxon>
        <taxon>Candidatus Blackburniibacteriota</taxon>
    </lineage>
</organism>
<evidence type="ECO:0000256" key="1">
    <source>
        <dbReference type="ARBA" id="ARBA00005791"/>
    </source>
</evidence>
<reference evidence="8 9" key="1">
    <citation type="journal article" date="2016" name="Nat. Commun.">
        <title>Thousands of microbial genomes shed light on interconnected biogeochemical processes in an aquifer system.</title>
        <authorList>
            <person name="Anantharaman K."/>
            <person name="Brown C.T."/>
            <person name="Hug L.A."/>
            <person name="Sharon I."/>
            <person name="Castelle C.J."/>
            <person name="Probst A.J."/>
            <person name="Thomas B.C."/>
            <person name="Singh A."/>
            <person name="Wilkins M.J."/>
            <person name="Karaoz U."/>
            <person name="Brodie E.L."/>
            <person name="Williams K.H."/>
            <person name="Hubbard S.S."/>
            <person name="Banfield J.F."/>
        </authorList>
    </citation>
    <scope>NUCLEOTIDE SEQUENCE [LARGE SCALE GENOMIC DNA]</scope>
</reference>
<evidence type="ECO:0000259" key="7">
    <source>
        <dbReference type="PROSITE" id="PS51352"/>
    </source>
</evidence>
<evidence type="ECO:0000256" key="3">
    <source>
        <dbReference type="ARBA" id="ARBA00023002"/>
    </source>
</evidence>
<dbReference type="PANTHER" id="PTHR13887:SF14">
    <property type="entry name" value="DISULFIDE BOND FORMATION PROTEIN D"/>
    <property type="match status" value="1"/>
</dbReference>